<gene>
    <name evidence="1" type="ordered locus">Marme_3686</name>
</gene>
<dbReference type="KEGG" id="mme:Marme_3686"/>
<dbReference type="PATRIC" id="fig|717774.3.peg.3798"/>
<dbReference type="RefSeq" id="WP_013662799.1">
    <property type="nucleotide sequence ID" value="NC_015276.1"/>
</dbReference>
<reference evidence="1 2" key="1">
    <citation type="journal article" date="2012" name="Stand. Genomic Sci.">
        <title>Complete genome sequence of the melanogenic marine bacterium Marinomonas mediterranea type strain (MMB-1(T)).</title>
        <authorList>
            <person name="Lucas-Elio P."/>
            <person name="Goodwin L."/>
            <person name="Woyke T."/>
            <person name="Pitluck S."/>
            <person name="Nolan M."/>
            <person name="Kyrpides N.C."/>
            <person name="Detter J.C."/>
            <person name="Copeland A."/>
            <person name="Teshima H."/>
            <person name="Bruce D."/>
            <person name="Detter C."/>
            <person name="Tapia R."/>
            <person name="Han S."/>
            <person name="Land M.L."/>
            <person name="Ivanova N."/>
            <person name="Mikhailova N."/>
            <person name="Johnston A.W."/>
            <person name="Sanchez-Amat A."/>
        </authorList>
    </citation>
    <scope>NUCLEOTIDE SEQUENCE [LARGE SCALE GENOMIC DNA]</scope>
    <source>
        <strain evidence="2">ATCC 700492 / JCM 21426 / NBRC 103028 / MMB-1</strain>
    </source>
</reference>
<organism evidence="1 2">
    <name type="scientific">Marinomonas mediterranea (strain ATCC 700492 / JCM 21426 / NBRC 103028 / MMB-1)</name>
    <dbReference type="NCBI Taxonomy" id="717774"/>
    <lineage>
        <taxon>Bacteria</taxon>
        <taxon>Pseudomonadati</taxon>
        <taxon>Pseudomonadota</taxon>
        <taxon>Gammaproteobacteria</taxon>
        <taxon>Oceanospirillales</taxon>
        <taxon>Oceanospirillaceae</taxon>
        <taxon>Marinomonas</taxon>
    </lineage>
</organism>
<name>F2JW09_MARM1</name>
<sequence>MFKTKPIDKDAVFRQMRIVIVCEECHTEGYFYDAEGDVLCPHCIKKLVS</sequence>
<dbReference type="HOGENOM" id="CLU_3137482_0_0_6"/>
<evidence type="ECO:0000313" key="2">
    <source>
        <dbReference type="Proteomes" id="UP000001062"/>
    </source>
</evidence>
<dbReference type="AlphaFoldDB" id="F2JW09"/>
<proteinExistence type="predicted"/>
<accession>F2JW09</accession>
<evidence type="ECO:0000313" key="1">
    <source>
        <dbReference type="EMBL" id="ADZ92897.1"/>
    </source>
</evidence>
<protein>
    <submittedName>
        <fullName evidence="1">Uncharacterized protein</fullName>
    </submittedName>
</protein>
<dbReference type="EMBL" id="CP002583">
    <property type="protein sequence ID" value="ADZ92897.1"/>
    <property type="molecule type" value="Genomic_DNA"/>
</dbReference>
<dbReference type="Proteomes" id="UP000001062">
    <property type="component" value="Chromosome"/>
</dbReference>
<keyword evidence="2" id="KW-1185">Reference proteome</keyword>